<dbReference type="Gene3D" id="3.40.30.10">
    <property type="entry name" value="Glutaredoxin"/>
    <property type="match status" value="2"/>
</dbReference>
<dbReference type="PANTHER" id="PTHR42943:SF2">
    <property type="entry name" value="GLUTATHIONE S-TRANSFERASE KAPPA 1"/>
    <property type="match status" value="1"/>
</dbReference>
<name>A0ABR6Z6X9_9BURK</name>
<proteinExistence type="predicted"/>
<dbReference type="Proteomes" id="UP000646911">
    <property type="component" value="Unassembled WGS sequence"/>
</dbReference>
<comment type="caution">
    <text evidence="2">The sequence shown here is derived from an EMBL/GenBank/DDBJ whole genome shotgun (WGS) entry which is preliminary data.</text>
</comment>
<dbReference type="PANTHER" id="PTHR42943">
    <property type="entry name" value="GLUTATHIONE S-TRANSFERASE KAPPA"/>
    <property type="match status" value="1"/>
</dbReference>
<dbReference type="InterPro" id="IPR036249">
    <property type="entry name" value="Thioredoxin-like_sf"/>
</dbReference>
<evidence type="ECO:0000313" key="2">
    <source>
        <dbReference type="EMBL" id="MBC3907331.1"/>
    </source>
</evidence>
<reference evidence="2 3" key="1">
    <citation type="submission" date="2020-08" db="EMBL/GenBank/DDBJ databases">
        <title>Novel species isolated from subtropical streams in China.</title>
        <authorList>
            <person name="Lu H."/>
        </authorList>
    </citation>
    <scope>NUCLEOTIDE SEQUENCE [LARGE SCALE GENOMIC DNA]</scope>
    <source>
        <strain evidence="2 3">NL8W</strain>
    </source>
</reference>
<sequence>MSIKSLLMPVITQHILGRSRLLQLRERAVRARLRSGTVRQLHYFHQADDPYSVLAAHSLVAMQQKYPLEILPHVVSPPEQAAAPERDKLQAYSRQDGQLLAQHFGFPFTDFAQQPSAENISMANRLLVAAIHTGQFTQLVDSISAALWTAAHAITELAAVTLKVPPATEELTVADMQRANALRKALGHYLGACFWYEGEWYWGVDRLYHLEQRLQEELGSDLGYLYPPPTDLTGPLSIAQPPEIDFFFSLRSPYSAIVAERVFKLCQLTGTKINLRFLLPMVMRGLPVPANKRRYIAMDTAREAHVRHIPFGRLNDPVGRPTERGLALIPLAENLGRGQDYILSFMRGVWAEGLDAGSDRGLRKIAERAGLPWADVQLALHDETWRNTAEINREAMFALGLWGVPSFYCAGAAVWGQDRLWVIANLLQKMADSDEQLSKQGQTC</sequence>
<gene>
    <name evidence="2" type="ORF">H8L47_07130</name>
</gene>
<organism evidence="2 3">
    <name type="scientific">Undibacterium umbellatum</name>
    <dbReference type="NCBI Taxonomy" id="2762300"/>
    <lineage>
        <taxon>Bacteria</taxon>
        <taxon>Pseudomonadati</taxon>
        <taxon>Pseudomonadota</taxon>
        <taxon>Betaproteobacteria</taxon>
        <taxon>Burkholderiales</taxon>
        <taxon>Oxalobacteraceae</taxon>
        <taxon>Undibacterium</taxon>
    </lineage>
</organism>
<dbReference type="SUPFAM" id="SSF52833">
    <property type="entry name" value="Thioredoxin-like"/>
    <property type="match status" value="2"/>
</dbReference>
<dbReference type="EMBL" id="JACOFX010000002">
    <property type="protein sequence ID" value="MBC3907331.1"/>
    <property type="molecule type" value="Genomic_DNA"/>
</dbReference>
<evidence type="ECO:0000259" key="1">
    <source>
        <dbReference type="Pfam" id="PF01323"/>
    </source>
</evidence>
<dbReference type="InterPro" id="IPR051924">
    <property type="entry name" value="GST_Kappa/NadH"/>
</dbReference>
<dbReference type="RefSeq" id="WP_186952747.1">
    <property type="nucleotide sequence ID" value="NZ_JACOFX010000002.1"/>
</dbReference>
<evidence type="ECO:0000313" key="3">
    <source>
        <dbReference type="Proteomes" id="UP000646911"/>
    </source>
</evidence>
<protein>
    <submittedName>
        <fullName evidence="2">DsbA family protein</fullName>
    </submittedName>
</protein>
<dbReference type="Pfam" id="PF01323">
    <property type="entry name" value="DSBA"/>
    <property type="match status" value="1"/>
</dbReference>
<feature type="domain" description="DSBA-like thioredoxin" evidence="1">
    <location>
        <begin position="243"/>
        <end position="428"/>
    </location>
</feature>
<accession>A0ABR6Z6X9</accession>
<keyword evidence="3" id="KW-1185">Reference proteome</keyword>
<dbReference type="InterPro" id="IPR001853">
    <property type="entry name" value="DSBA-like_thioredoxin_dom"/>
</dbReference>